<evidence type="ECO:0000256" key="2">
    <source>
        <dbReference type="ARBA" id="ARBA00023253"/>
    </source>
</evidence>
<dbReference type="Pfam" id="PF10250">
    <property type="entry name" value="O-FucT"/>
    <property type="match status" value="1"/>
</dbReference>
<keyword evidence="3" id="KW-0119">Carbohydrate metabolism</keyword>
<dbReference type="EMBL" id="BEXD01001416">
    <property type="protein sequence ID" value="GBB94011.1"/>
    <property type="molecule type" value="Genomic_DNA"/>
</dbReference>
<sequence length="448" mass="52249">MAHEKVNRTKFLFKIIFIIIIIITILSFSTEILFIPTSNNITTPITVLPPSFNSSEEKFLTYLPHSGFHNQHDAFINAIMLSYLTNRTLIMPPILTNYYPPWSTFHSLYNALNKSVIAKKYRKEHCYIKNDGNGENIDNFCDNNKYSKYDNFTMLNWDQLFDLSELKKHVKMVDRGYDFSLDNLISDFNVGENDTYLFIEDKRFEFEFFDNDNSTRQIHEDFEKKFLISDLIKIDKKLLHFASLFHINRIVLENQHNIEFRHLIHNTLIINNSKLLNIANGIIKKLGDKGNYIGLHIRIGDGIYIDEAEDNKILIFNELMNYLLESGLLRNSKKFFKYNLKECVSHNLPIIYLATDANDPRKNLYKFYKNIPCVFTLMDFSKDLENFGNIPSDFDEDTNLKSFYVPIVDLLVTAYGNFFIGTPKSTFSMAAVEINNLYHGKNALVALP</sequence>
<proteinExistence type="predicted"/>
<reference evidence="6" key="2">
    <citation type="submission" date="2019-10" db="EMBL/GenBank/DDBJ databases">
        <title>Conservation and host-specific expression of non-tandemly repeated heterogenous ribosome RNA gene in arbuscular mycorrhizal fungi.</title>
        <authorList>
            <person name="Maeda T."/>
            <person name="Kobayashi Y."/>
            <person name="Nakagawa T."/>
            <person name="Ezawa T."/>
            <person name="Yamaguchi K."/>
            <person name="Bino T."/>
            <person name="Nishimoto Y."/>
            <person name="Shigenobu S."/>
            <person name="Kawaguchi M."/>
        </authorList>
    </citation>
    <scope>NUCLEOTIDE SEQUENCE</scope>
    <source>
        <strain evidence="6">HR1</strain>
    </source>
</reference>
<dbReference type="OrthoDB" id="1882547at2759"/>
<evidence type="ECO:0000256" key="3">
    <source>
        <dbReference type="ARBA" id="ARBA00023277"/>
    </source>
</evidence>
<keyword evidence="4" id="KW-0812">Transmembrane</keyword>
<evidence type="ECO:0000256" key="1">
    <source>
        <dbReference type="ARBA" id="ARBA00022679"/>
    </source>
</evidence>
<dbReference type="CDD" id="cd11296">
    <property type="entry name" value="O-FucT_like"/>
    <property type="match status" value="1"/>
</dbReference>
<keyword evidence="4" id="KW-1133">Transmembrane helix</keyword>
<reference evidence="5 7" key="1">
    <citation type="submission" date="2017-11" db="EMBL/GenBank/DDBJ databases">
        <title>The genome of Rhizophagus clarus HR1 reveals common genetic basis of auxotrophy among arbuscular mycorrhizal fungi.</title>
        <authorList>
            <person name="Kobayashi Y."/>
        </authorList>
    </citation>
    <scope>NUCLEOTIDE SEQUENCE [LARGE SCALE GENOMIC DNA]</scope>
    <source>
        <strain evidence="5 7">HR1</strain>
    </source>
</reference>
<comment type="caution">
    <text evidence="5">The sequence shown here is derived from an EMBL/GenBank/DDBJ whole genome shotgun (WGS) entry which is preliminary data.</text>
</comment>
<protein>
    <submittedName>
        <fullName evidence="6">CigA protein</fullName>
    </submittedName>
</protein>
<evidence type="ECO:0000256" key="4">
    <source>
        <dbReference type="SAM" id="Phobius"/>
    </source>
</evidence>
<dbReference type="STRING" id="94130.A0A2Z6RAN0"/>
<dbReference type="InterPro" id="IPR019378">
    <property type="entry name" value="GDP-Fuc_O-FucTrfase"/>
</dbReference>
<evidence type="ECO:0000313" key="5">
    <source>
        <dbReference type="EMBL" id="GBB94011.1"/>
    </source>
</evidence>
<dbReference type="AlphaFoldDB" id="A0A2Z6RAN0"/>
<name>A0A2Z6RAN0_9GLOM</name>
<dbReference type="Gene3D" id="3.40.50.11340">
    <property type="match status" value="1"/>
</dbReference>
<organism evidence="5 7">
    <name type="scientific">Rhizophagus clarus</name>
    <dbReference type="NCBI Taxonomy" id="94130"/>
    <lineage>
        <taxon>Eukaryota</taxon>
        <taxon>Fungi</taxon>
        <taxon>Fungi incertae sedis</taxon>
        <taxon>Mucoromycota</taxon>
        <taxon>Glomeromycotina</taxon>
        <taxon>Glomeromycetes</taxon>
        <taxon>Glomerales</taxon>
        <taxon>Glomeraceae</taxon>
        <taxon>Rhizophagus</taxon>
    </lineage>
</organism>
<dbReference type="GO" id="GO:0016740">
    <property type="term" value="F:transferase activity"/>
    <property type="evidence" value="ECO:0007669"/>
    <property type="project" value="UniProtKB-KW"/>
</dbReference>
<dbReference type="EMBL" id="BLAL01000160">
    <property type="protein sequence ID" value="GES86592.1"/>
    <property type="molecule type" value="Genomic_DNA"/>
</dbReference>
<keyword evidence="7" id="KW-1185">Reference proteome</keyword>
<gene>
    <name evidence="6" type="ORF">RCL2_001364600</name>
    <name evidence="5" type="ORF">RclHR1_22720001</name>
</gene>
<evidence type="ECO:0000313" key="6">
    <source>
        <dbReference type="EMBL" id="GES86592.1"/>
    </source>
</evidence>
<feature type="transmembrane region" description="Helical" evidence="4">
    <location>
        <begin position="12"/>
        <end position="35"/>
    </location>
</feature>
<evidence type="ECO:0000313" key="7">
    <source>
        <dbReference type="Proteomes" id="UP000247702"/>
    </source>
</evidence>
<dbReference type="PANTHER" id="PTHR36050:SF1">
    <property type="entry name" value="O-FUCOSYLTRANSFERASE 30"/>
    <property type="match status" value="1"/>
</dbReference>
<dbReference type="Proteomes" id="UP000247702">
    <property type="component" value="Unassembled WGS sequence"/>
</dbReference>
<keyword evidence="1" id="KW-0808">Transferase</keyword>
<keyword evidence="2" id="KW-0294">Fucose metabolism</keyword>
<dbReference type="Gene3D" id="3.40.50.11350">
    <property type="match status" value="1"/>
</dbReference>
<dbReference type="Proteomes" id="UP000615446">
    <property type="component" value="Unassembled WGS sequence"/>
</dbReference>
<keyword evidence="4" id="KW-0472">Membrane</keyword>
<accession>A0A2Z6RAN0</accession>
<dbReference type="PANTHER" id="PTHR36050">
    <property type="entry name" value="O-FUCOSYLTRANSFERASE 30"/>
    <property type="match status" value="1"/>
</dbReference>
<dbReference type="GO" id="GO:0006004">
    <property type="term" value="P:fucose metabolic process"/>
    <property type="evidence" value="ECO:0007669"/>
    <property type="project" value="UniProtKB-KW"/>
</dbReference>